<evidence type="ECO:0000313" key="3">
    <source>
        <dbReference type="EMBL" id="PRY30689.1"/>
    </source>
</evidence>
<feature type="region of interest" description="Disordered" evidence="1">
    <location>
        <begin position="271"/>
        <end position="308"/>
    </location>
</feature>
<dbReference type="Proteomes" id="UP000239209">
    <property type="component" value="Unassembled WGS sequence"/>
</dbReference>
<dbReference type="SUPFAM" id="SSF52266">
    <property type="entry name" value="SGNH hydrolase"/>
    <property type="match status" value="1"/>
</dbReference>
<dbReference type="EMBL" id="PVZG01000004">
    <property type="protein sequence ID" value="PRY30689.1"/>
    <property type="molecule type" value="Genomic_DNA"/>
</dbReference>
<name>A0A2T0SB84_9ACTN</name>
<reference evidence="3 4" key="1">
    <citation type="submission" date="2018-03" db="EMBL/GenBank/DDBJ databases">
        <title>Genomic Encyclopedia of Archaeal and Bacterial Type Strains, Phase II (KMG-II): from individual species to whole genera.</title>
        <authorList>
            <person name="Goeker M."/>
        </authorList>
    </citation>
    <scope>NUCLEOTIDE SEQUENCE [LARGE SCALE GENOMIC DNA]</scope>
    <source>
        <strain evidence="3 4">DSM 45348</strain>
    </source>
</reference>
<evidence type="ECO:0000256" key="1">
    <source>
        <dbReference type="SAM" id="MobiDB-lite"/>
    </source>
</evidence>
<dbReference type="AlphaFoldDB" id="A0A2T0SB84"/>
<keyword evidence="4" id="KW-1185">Reference proteome</keyword>
<dbReference type="Pfam" id="PF13472">
    <property type="entry name" value="Lipase_GDSL_2"/>
    <property type="match status" value="1"/>
</dbReference>
<evidence type="ECO:0000313" key="4">
    <source>
        <dbReference type="Proteomes" id="UP000239209"/>
    </source>
</evidence>
<protein>
    <submittedName>
        <fullName evidence="3">Lysophospholipase L1-like esterase</fullName>
    </submittedName>
</protein>
<comment type="caution">
    <text evidence="3">The sequence shown here is derived from an EMBL/GenBank/DDBJ whole genome shotgun (WGS) entry which is preliminary data.</text>
</comment>
<feature type="domain" description="SGNH hydrolase-type esterase" evidence="2">
    <location>
        <begin position="62"/>
        <end position="239"/>
    </location>
</feature>
<organism evidence="3 4">
    <name type="scientific">Pseudosporangium ferrugineum</name>
    <dbReference type="NCBI Taxonomy" id="439699"/>
    <lineage>
        <taxon>Bacteria</taxon>
        <taxon>Bacillati</taxon>
        <taxon>Actinomycetota</taxon>
        <taxon>Actinomycetes</taxon>
        <taxon>Micromonosporales</taxon>
        <taxon>Micromonosporaceae</taxon>
        <taxon>Pseudosporangium</taxon>
    </lineage>
</organism>
<dbReference type="GO" id="GO:0004622">
    <property type="term" value="F:phosphatidylcholine lysophospholipase activity"/>
    <property type="evidence" value="ECO:0007669"/>
    <property type="project" value="TreeGrafter"/>
</dbReference>
<proteinExistence type="predicted"/>
<dbReference type="PANTHER" id="PTHR30383">
    <property type="entry name" value="THIOESTERASE 1/PROTEASE 1/LYSOPHOSPHOLIPASE L1"/>
    <property type="match status" value="1"/>
</dbReference>
<dbReference type="PANTHER" id="PTHR30383:SF5">
    <property type="entry name" value="SGNH HYDROLASE-TYPE ESTERASE DOMAIN-CONTAINING PROTEIN"/>
    <property type="match status" value="1"/>
</dbReference>
<sequence>MAGRVAVGVAGVAVAAAAGTAAMLAAQIVFTPRTIPVPHDPPPRGDVAYGRRSSRRPLTMVVLGDSFAAGYGAERSRETPAALLAAGVARRLRRRVSAYTLAVLGAETPELRHQVDRALHLRPDIAIIYIGGNDVTQLAAQSARVRQLGADVRRLRAAGAEVVVGTCPDLSALPPFRPPLRQLAGFLSRRLAAAQTVHVVRAGGSTVSLADHLNPVFAAQPDRMFGRDRFHPSADGYARTAAATLPAVLAVLMRRHGVPTSGELRELGEAAHDAATQPGTTVHPARPGAQSRTPPRETAQPRRGRQEI</sequence>
<dbReference type="InterPro" id="IPR051532">
    <property type="entry name" value="Ester_Hydrolysis_Enzymes"/>
</dbReference>
<dbReference type="InterPro" id="IPR036514">
    <property type="entry name" value="SGNH_hydro_sf"/>
</dbReference>
<gene>
    <name evidence="3" type="ORF">CLV70_104241</name>
</gene>
<dbReference type="CDD" id="cd01836">
    <property type="entry name" value="FeeA_FeeB_like"/>
    <property type="match status" value="1"/>
</dbReference>
<evidence type="ECO:0000259" key="2">
    <source>
        <dbReference type="Pfam" id="PF13472"/>
    </source>
</evidence>
<dbReference type="Gene3D" id="3.40.50.1110">
    <property type="entry name" value="SGNH hydrolase"/>
    <property type="match status" value="1"/>
</dbReference>
<dbReference type="InterPro" id="IPR013830">
    <property type="entry name" value="SGNH_hydro"/>
</dbReference>
<accession>A0A2T0SB84</accession>